<keyword evidence="1 2" id="KW-0129">CBS domain</keyword>
<comment type="caution">
    <text evidence="4">The sequence shown here is derived from an EMBL/GenBank/DDBJ whole genome shotgun (WGS) entry which is preliminary data.</text>
</comment>
<dbReference type="CDD" id="cd02205">
    <property type="entry name" value="CBS_pair_SF"/>
    <property type="match status" value="1"/>
</dbReference>
<dbReference type="SUPFAM" id="SSF54631">
    <property type="entry name" value="CBS-domain pair"/>
    <property type="match status" value="2"/>
</dbReference>
<dbReference type="Gene3D" id="3.90.1280.20">
    <property type="match status" value="1"/>
</dbReference>
<dbReference type="EMBL" id="DTLS01000154">
    <property type="protein sequence ID" value="HGZ60609.1"/>
    <property type="molecule type" value="Genomic_DNA"/>
</dbReference>
<gene>
    <name evidence="4" type="ORF">ENW83_05355</name>
</gene>
<organism evidence="4">
    <name type="scientific">Fervidicoccus fontis</name>
    <dbReference type="NCBI Taxonomy" id="683846"/>
    <lineage>
        <taxon>Archaea</taxon>
        <taxon>Thermoproteota</taxon>
        <taxon>Thermoprotei</taxon>
        <taxon>Fervidicoccales</taxon>
        <taxon>Fervidicoccaceae</taxon>
        <taxon>Fervidicoccus</taxon>
    </lineage>
</organism>
<evidence type="ECO:0000313" key="4">
    <source>
        <dbReference type="EMBL" id="HGZ60609.1"/>
    </source>
</evidence>
<sequence length="272" mass="30850">MILIGTSNKSLLKYAIKNVPLLTKQDKALRAREIIRDTGLRMIPVFEDESKSKIAGVVHRIDLFNISSTKSTLLVNDIMSKDFISVQEDADIADTLRQMVTAGEWYSIVENKNGEFKGILGLEGGMRYFSEEMKDELSTPIVGIYTPDPVYVYEDDEIARVWYLMLKHKYAGFPVVNKKIILKGVITQHDLLKKGYTRPVLESSSPPRKIMIKDAMTTPPLSLSYNAQLSEAVELMLKRDIGRVYIVEGGKLVGVIDREDILKFFLNMKRGR</sequence>
<reference evidence="4" key="1">
    <citation type="journal article" date="2020" name="mSystems">
        <title>Genome- and Community-Level Interaction Insights into Carbon Utilization and Element Cycling Functions of Hydrothermarchaeota in Hydrothermal Sediment.</title>
        <authorList>
            <person name="Zhou Z."/>
            <person name="Liu Y."/>
            <person name="Xu W."/>
            <person name="Pan J."/>
            <person name="Luo Z.H."/>
            <person name="Li M."/>
        </authorList>
    </citation>
    <scope>NUCLEOTIDE SEQUENCE [LARGE SCALE GENOMIC DNA]</scope>
    <source>
        <strain evidence="4">SpSt-885</strain>
    </source>
</reference>
<feature type="domain" description="CBS" evidence="3">
    <location>
        <begin position="216"/>
        <end position="272"/>
    </location>
</feature>
<evidence type="ECO:0000256" key="2">
    <source>
        <dbReference type="PROSITE-ProRule" id="PRU00703"/>
    </source>
</evidence>
<dbReference type="Gene3D" id="3.10.580.10">
    <property type="entry name" value="CBS-domain"/>
    <property type="match status" value="2"/>
</dbReference>
<name>A0A7J3SP06_9CREN</name>
<dbReference type="InterPro" id="IPR046342">
    <property type="entry name" value="CBS_dom_sf"/>
</dbReference>
<feature type="domain" description="CBS" evidence="3">
    <location>
        <begin position="79"/>
        <end position="136"/>
    </location>
</feature>
<dbReference type="AlphaFoldDB" id="A0A7J3SP06"/>
<dbReference type="PROSITE" id="PS51371">
    <property type="entry name" value="CBS"/>
    <property type="match status" value="4"/>
</dbReference>
<dbReference type="PANTHER" id="PTHR43080:SF2">
    <property type="entry name" value="CBS DOMAIN-CONTAINING PROTEIN"/>
    <property type="match status" value="1"/>
</dbReference>
<dbReference type="InterPro" id="IPR051257">
    <property type="entry name" value="Diverse_CBS-Domain"/>
</dbReference>
<evidence type="ECO:0000259" key="3">
    <source>
        <dbReference type="PROSITE" id="PS51371"/>
    </source>
</evidence>
<accession>A0A7J3SP06</accession>
<dbReference type="InterPro" id="IPR000644">
    <property type="entry name" value="CBS_dom"/>
</dbReference>
<feature type="domain" description="CBS" evidence="3">
    <location>
        <begin position="15"/>
        <end position="78"/>
    </location>
</feature>
<protein>
    <submittedName>
        <fullName evidence="4">CBS domain-containing protein</fullName>
    </submittedName>
</protein>
<feature type="domain" description="CBS" evidence="3">
    <location>
        <begin position="145"/>
        <end position="203"/>
    </location>
</feature>
<dbReference type="SMART" id="SM00116">
    <property type="entry name" value="CBS"/>
    <property type="match status" value="4"/>
</dbReference>
<proteinExistence type="predicted"/>
<dbReference type="Pfam" id="PF00571">
    <property type="entry name" value="CBS"/>
    <property type="match status" value="4"/>
</dbReference>
<dbReference type="PANTHER" id="PTHR43080">
    <property type="entry name" value="CBS DOMAIN-CONTAINING PROTEIN CBSX3, MITOCHONDRIAL"/>
    <property type="match status" value="1"/>
</dbReference>
<evidence type="ECO:0000256" key="1">
    <source>
        <dbReference type="ARBA" id="ARBA00023122"/>
    </source>
</evidence>